<proteinExistence type="predicted"/>
<dbReference type="EMBL" id="JABTTQ020000423">
    <property type="protein sequence ID" value="KAK6139405.1"/>
    <property type="molecule type" value="Genomic_DNA"/>
</dbReference>
<gene>
    <name evidence="1" type="ORF">DH2020_026852</name>
</gene>
<protein>
    <submittedName>
        <fullName evidence="1">Uncharacterized protein</fullName>
    </submittedName>
</protein>
<evidence type="ECO:0000313" key="1">
    <source>
        <dbReference type="EMBL" id="KAK6139405.1"/>
    </source>
</evidence>
<sequence>MAKALPASILKGSHTSIPKSMCGRRIMGVSSQCYHASGIGRNDTTKMIEAHDEAWADYVKVEFN</sequence>
<dbReference type="Proteomes" id="UP001318860">
    <property type="component" value="Unassembled WGS sequence"/>
</dbReference>
<comment type="caution">
    <text evidence="1">The sequence shown here is derived from an EMBL/GenBank/DDBJ whole genome shotgun (WGS) entry which is preliminary data.</text>
</comment>
<accession>A0ABR0VZV5</accession>
<organism evidence="1 2">
    <name type="scientific">Rehmannia glutinosa</name>
    <name type="common">Chinese foxglove</name>
    <dbReference type="NCBI Taxonomy" id="99300"/>
    <lineage>
        <taxon>Eukaryota</taxon>
        <taxon>Viridiplantae</taxon>
        <taxon>Streptophyta</taxon>
        <taxon>Embryophyta</taxon>
        <taxon>Tracheophyta</taxon>
        <taxon>Spermatophyta</taxon>
        <taxon>Magnoliopsida</taxon>
        <taxon>eudicotyledons</taxon>
        <taxon>Gunneridae</taxon>
        <taxon>Pentapetalae</taxon>
        <taxon>asterids</taxon>
        <taxon>lamiids</taxon>
        <taxon>Lamiales</taxon>
        <taxon>Orobanchaceae</taxon>
        <taxon>Rehmannieae</taxon>
        <taxon>Rehmannia</taxon>
    </lineage>
</organism>
<evidence type="ECO:0000313" key="2">
    <source>
        <dbReference type="Proteomes" id="UP001318860"/>
    </source>
</evidence>
<keyword evidence="2" id="KW-1185">Reference proteome</keyword>
<name>A0ABR0VZV5_REHGL</name>
<reference evidence="1 2" key="1">
    <citation type="journal article" date="2021" name="Comput. Struct. Biotechnol. J.">
        <title>De novo genome assembly of the potent medicinal plant Rehmannia glutinosa using nanopore technology.</title>
        <authorList>
            <person name="Ma L."/>
            <person name="Dong C."/>
            <person name="Song C."/>
            <person name="Wang X."/>
            <person name="Zheng X."/>
            <person name="Niu Y."/>
            <person name="Chen S."/>
            <person name="Feng W."/>
        </authorList>
    </citation>
    <scope>NUCLEOTIDE SEQUENCE [LARGE SCALE GENOMIC DNA]</scope>
    <source>
        <strain evidence="1">DH-2019</strain>
    </source>
</reference>